<dbReference type="InterPro" id="IPR003718">
    <property type="entry name" value="OsmC/Ohr_fam"/>
</dbReference>
<dbReference type="InterPro" id="IPR052707">
    <property type="entry name" value="OsmC_Ohr_Peroxiredoxin"/>
</dbReference>
<comment type="caution">
    <text evidence="1">The sequence shown here is derived from an EMBL/GenBank/DDBJ whole genome shotgun (WGS) entry which is preliminary data.</text>
</comment>
<dbReference type="EMBL" id="JAZHOF010000003">
    <property type="protein sequence ID" value="MEJ8571753.1"/>
    <property type="molecule type" value="Genomic_DNA"/>
</dbReference>
<proteinExistence type="predicted"/>
<dbReference type="Pfam" id="PF02566">
    <property type="entry name" value="OsmC"/>
    <property type="match status" value="1"/>
</dbReference>
<dbReference type="GO" id="GO:0004601">
    <property type="term" value="F:peroxidase activity"/>
    <property type="evidence" value="ECO:0007669"/>
    <property type="project" value="UniProtKB-KW"/>
</dbReference>
<gene>
    <name evidence="1" type="ORF">V3328_09735</name>
</gene>
<organism evidence="1 2">
    <name type="scientific">Microbaculum marinum</name>
    <dbReference type="NCBI Taxonomy" id="1764581"/>
    <lineage>
        <taxon>Bacteria</taxon>
        <taxon>Pseudomonadati</taxon>
        <taxon>Pseudomonadota</taxon>
        <taxon>Alphaproteobacteria</taxon>
        <taxon>Hyphomicrobiales</taxon>
        <taxon>Tepidamorphaceae</taxon>
        <taxon>Microbaculum</taxon>
    </lineage>
</organism>
<keyword evidence="2" id="KW-1185">Reference proteome</keyword>
<dbReference type="RefSeq" id="WP_340329444.1">
    <property type="nucleotide sequence ID" value="NZ_JAZHOF010000003.1"/>
</dbReference>
<dbReference type="Gene3D" id="3.30.300.20">
    <property type="match status" value="1"/>
</dbReference>
<dbReference type="SUPFAM" id="SSF82784">
    <property type="entry name" value="OsmC-like"/>
    <property type="match status" value="1"/>
</dbReference>
<keyword evidence="1" id="KW-0575">Peroxidase</keyword>
<dbReference type="PANTHER" id="PTHR42830:SF2">
    <property type="entry name" value="OSMC_OHR FAMILY PROTEIN"/>
    <property type="match status" value="1"/>
</dbReference>
<dbReference type="InterPro" id="IPR036102">
    <property type="entry name" value="OsmC/Ohrsf"/>
</dbReference>
<protein>
    <submittedName>
        <fullName evidence="1">OsmC family protein</fullName>
        <ecNumber evidence="1">1.11.1.-</ecNumber>
    </submittedName>
</protein>
<dbReference type="Proteomes" id="UP001378188">
    <property type="component" value="Unassembled WGS sequence"/>
</dbReference>
<reference evidence="1 2" key="1">
    <citation type="submission" date="2024-02" db="EMBL/GenBank/DDBJ databases">
        <title>Genome analysis and characterization of Microbaculum marinisediminis sp. nov., isolated from marine sediment.</title>
        <authorList>
            <person name="Du Z.-J."/>
            <person name="Ye Y.-Q."/>
            <person name="Zhang Z.-R."/>
            <person name="Yuan S.-M."/>
            <person name="Zhang X.-Y."/>
        </authorList>
    </citation>
    <scope>NUCLEOTIDE SEQUENCE [LARGE SCALE GENOMIC DNA]</scope>
    <source>
        <strain evidence="1 2">SDUM1044001</strain>
    </source>
</reference>
<keyword evidence="1" id="KW-0560">Oxidoreductase</keyword>
<evidence type="ECO:0000313" key="1">
    <source>
        <dbReference type="EMBL" id="MEJ8571753.1"/>
    </source>
</evidence>
<dbReference type="EC" id="1.11.1.-" evidence="1"/>
<name>A0AAW9RS28_9HYPH</name>
<sequence>MAHLYRVTVAWSRDGDFAAGTYSRGHEWRLDGLTVPASASPQVVKLPLSRDDAVDPEEAFVASLSSCHMLWFLDLAQQKGFVVESYEDDAEGTMARLETRRWWVDTVTLRPRAVFAEGRGPDAATLAALHEEAHHLCFIANSVRTEVTVEPVAASADS</sequence>
<accession>A0AAW9RS28</accession>
<dbReference type="AlphaFoldDB" id="A0AAW9RS28"/>
<dbReference type="InterPro" id="IPR015946">
    <property type="entry name" value="KH_dom-like_a/b"/>
</dbReference>
<dbReference type="PANTHER" id="PTHR42830">
    <property type="entry name" value="OSMOTICALLY INDUCIBLE FAMILY PROTEIN"/>
    <property type="match status" value="1"/>
</dbReference>
<evidence type="ECO:0000313" key="2">
    <source>
        <dbReference type="Proteomes" id="UP001378188"/>
    </source>
</evidence>